<keyword evidence="4 6" id="KW-1133">Transmembrane helix</keyword>
<reference evidence="7 8" key="1">
    <citation type="submission" date="2020-07" db="EMBL/GenBank/DDBJ databases">
        <title>Sequencing the genomes of 1000 actinobacteria strains.</title>
        <authorList>
            <person name="Klenk H.-P."/>
        </authorList>
    </citation>
    <scope>NUCLEOTIDE SEQUENCE [LARGE SCALE GENOMIC DNA]</scope>
    <source>
        <strain evidence="7 8">DSM 102047</strain>
    </source>
</reference>
<gene>
    <name evidence="7" type="ORF">FHU41_000537</name>
</gene>
<proteinExistence type="predicted"/>
<sequence length="434" mass="45474">MTRNGQSTMGPPRQPTLRRRLGLFDATVIGMASMLGAGVFVAFTPAARAAGSWLLVALGLAAVVAYCNASASAQLAAAYPESGGSYIYGRERLGRWAGFVAGWSFISGKVASCAAMAMTFGLYLAPELARPLAVAAVVVLTAANLLGVTKTAWLARVLLLLTLGALTVVVVFSFSSPPQPTSLLPAWPSPGEAFWGIFQAAAYLFFAFAGYARIATMGEEVRAPRRTIPLAILLALGFTMVCYLLVATGLLRYLGPAGLAAETTPLLTVGQRNGFGGLITFGAAAASLGALLALIAGVGRTSLAMARQHDLPQVFSRVSERFRVPYLAELAVAAVVITLILSADVLTVVGYSSFGVLIYYAITNLSALTLAKRPWYAPRWLNLLGFIACALLAFTLPAHAVLWMVSVIAVGCAGRGLVLLWRQRGPSSLTGGKP</sequence>
<evidence type="ECO:0000256" key="1">
    <source>
        <dbReference type="ARBA" id="ARBA00004651"/>
    </source>
</evidence>
<dbReference type="Proteomes" id="UP000521748">
    <property type="component" value="Unassembled WGS sequence"/>
</dbReference>
<dbReference type="RefSeq" id="WP_246279414.1">
    <property type="nucleotide sequence ID" value="NZ_JACBYQ010000001.1"/>
</dbReference>
<evidence type="ECO:0000256" key="2">
    <source>
        <dbReference type="ARBA" id="ARBA00022475"/>
    </source>
</evidence>
<dbReference type="AlphaFoldDB" id="A0A7Y9LRL4"/>
<keyword evidence="3 6" id="KW-0812">Transmembrane</keyword>
<dbReference type="PANTHER" id="PTHR42770:SF7">
    <property type="entry name" value="MEMBRANE PROTEIN"/>
    <property type="match status" value="1"/>
</dbReference>
<feature type="transmembrane region" description="Helical" evidence="6">
    <location>
        <begin position="128"/>
        <end position="146"/>
    </location>
</feature>
<name>A0A7Y9LRL4_9MICC</name>
<feature type="transmembrane region" description="Helical" evidence="6">
    <location>
        <begin position="275"/>
        <end position="303"/>
    </location>
</feature>
<feature type="transmembrane region" description="Helical" evidence="6">
    <location>
        <begin position="194"/>
        <end position="216"/>
    </location>
</feature>
<feature type="transmembrane region" description="Helical" evidence="6">
    <location>
        <begin position="49"/>
        <end position="69"/>
    </location>
</feature>
<evidence type="ECO:0000256" key="4">
    <source>
        <dbReference type="ARBA" id="ARBA00022989"/>
    </source>
</evidence>
<keyword evidence="5 6" id="KW-0472">Membrane</keyword>
<evidence type="ECO:0000256" key="5">
    <source>
        <dbReference type="ARBA" id="ARBA00023136"/>
    </source>
</evidence>
<accession>A0A7Y9LRL4</accession>
<feature type="transmembrane region" description="Helical" evidence="6">
    <location>
        <begin position="21"/>
        <end position="43"/>
    </location>
</feature>
<keyword evidence="2" id="KW-1003">Cell membrane</keyword>
<protein>
    <submittedName>
        <fullName evidence="7">APA family basic amino acid/polyamine antiporter</fullName>
    </submittedName>
</protein>
<organism evidence="7 8">
    <name type="scientific">Psychromicrobium silvestre</name>
    <dbReference type="NCBI Taxonomy" id="1645614"/>
    <lineage>
        <taxon>Bacteria</taxon>
        <taxon>Bacillati</taxon>
        <taxon>Actinomycetota</taxon>
        <taxon>Actinomycetes</taxon>
        <taxon>Micrococcales</taxon>
        <taxon>Micrococcaceae</taxon>
        <taxon>Psychromicrobium</taxon>
    </lineage>
</organism>
<feature type="transmembrane region" description="Helical" evidence="6">
    <location>
        <begin position="96"/>
        <end position="122"/>
    </location>
</feature>
<evidence type="ECO:0000256" key="3">
    <source>
        <dbReference type="ARBA" id="ARBA00022692"/>
    </source>
</evidence>
<feature type="transmembrane region" description="Helical" evidence="6">
    <location>
        <begin position="324"/>
        <end position="343"/>
    </location>
</feature>
<dbReference type="EMBL" id="JACBYQ010000001">
    <property type="protein sequence ID" value="NYE94316.1"/>
    <property type="molecule type" value="Genomic_DNA"/>
</dbReference>
<evidence type="ECO:0000313" key="8">
    <source>
        <dbReference type="Proteomes" id="UP000521748"/>
    </source>
</evidence>
<evidence type="ECO:0000256" key="6">
    <source>
        <dbReference type="SAM" id="Phobius"/>
    </source>
</evidence>
<dbReference type="GO" id="GO:0022857">
    <property type="term" value="F:transmembrane transporter activity"/>
    <property type="evidence" value="ECO:0007669"/>
    <property type="project" value="InterPro"/>
</dbReference>
<dbReference type="Gene3D" id="1.20.1740.10">
    <property type="entry name" value="Amino acid/polyamine transporter I"/>
    <property type="match status" value="1"/>
</dbReference>
<dbReference type="InterPro" id="IPR050367">
    <property type="entry name" value="APC_superfamily"/>
</dbReference>
<dbReference type="PIRSF" id="PIRSF006060">
    <property type="entry name" value="AA_transporter"/>
    <property type="match status" value="1"/>
</dbReference>
<feature type="transmembrane region" description="Helical" evidence="6">
    <location>
        <begin position="380"/>
        <end position="396"/>
    </location>
</feature>
<dbReference type="Pfam" id="PF13520">
    <property type="entry name" value="AA_permease_2"/>
    <property type="match status" value="1"/>
</dbReference>
<dbReference type="GO" id="GO:0005886">
    <property type="term" value="C:plasma membrane"/>
    <property type="evidence" value="ECO:0007669"/>
    <property type="project" value="UniProtKB-SubCell"/>
</dbReference>
<dbReference type="PANTHER" id="PTHR42770">
    <property type="entry name" value="AMINO ACID TRANSPORTER-RELATED"/>
    <property type="match status" value="1"/>
</dbReference>
<evidence type="ECO:0000313" key="7">
    <source>
        <dbReference type="EMBL" id="NYE94316.1"/>
    </source>
</evidence>
<comment type="subcellular location">
    <subcellularLocation>
        <location evidence="1">Cell membrane</location>
        <topology evidence="1">Multi-pass membrane protein</topology>
    </subcellularLocation>
</comment>
<dbReference type="InterPro" id="IPR002293">
    <property type="entry name" value="AA/rel_permease1"/>
</dbReference>
<comment type="caution">
    <text evidence="7">The sequence shown here is derived from an EMBL/GenBank/DDBJ whole genome shotgun (WGS) entry which is preliminary data.</text>
</comment>
<feature type="transmembrane region" description="Helical" evidence="6">
    <location>
        <begin position="349"/>
        <end position="368"/>
    </location>
</feature>
<feature type="transmembrane region" description="Helical" evidence="6">
    <location>
        <begin position="228"/>
        <end position="255"/>
    </location>
</feature>
<keyword evidence="8" id="KW-1185">Reference proteome</keyword>
<feature type="transmembrane region" description="Helical" evidence="6">
    <location>
        <begin position="153"/>
        <end position="174"/>
    </location>
</feature>